<gene>
    <name evidence="1" type="ORF">UW49_C0007G0085</name>
</gene>
<proteinExistence type="predicted"/>
<sequence>MSEKMEHRIHRRADELTRAFSSAKNFTRTQFVKLIKDTEILAELAGRYSPLCSEPLEKFIERPSHLNKFEAAAVKRIFLSYAREMIT</sequence>
<dbReference type="AlphaFoldDB" id="A0A0G1IDB5"/>
<dbReference type="Proteomes" id="UP000033977">
    <property type="component" value="Unassembled WGS sequence"/>
</dbReference>
<name>A0A0G1IDB5_9BACT</name>
<reference evidence="1 2" key="1">
    <citation type="journal article" date="2015" name="Nature">
        <title>rRNA introns, odd ribosomes, and small enigmatic genomes across a large radiation of phyla.</title>
        <authorList>
            <person name="Brown C.T."/>
            <person name="Hug L.A."/>
            <person name="Thomas B.C."/>
            <person name="Sharon I."/>
            <person name="Castelle C.J."/>
            <person name="Singh A."/>
            <person name="Wilkins M.J."/>
            <person name="Williams K.H."/>
            <person name="Banfield J.F."/>
        </authorList>
    </citation>
    <scope>NUCLEOTIDE SEQUENCE [LARGE SCALE GENOMIC DNA]</scope>
</reference>
<organism evidence="1 2">
    <name type="scientific">Candidatus Giovannonibacteria bacterium GW2011_GWB1_44_23</name>
    <dbReference type="NCBI Taxonomy" id="1618652"/>
    <lineage>
        <taxon>Bacteria</taxon>
        <taxon>Candidatus Giovannoniibacteriota</taxon>
    </lineage>
</organism>
<protein>
    <submittedName>
        <fullName evidence="1">Uncharacterized protein</fullName>
    </submittedName>
</protein>
<dbReference type="EMBL" id="LCIN01000007">
    <property type="protein sequence ID" value="KKT57205.1"/>
    <property type="molecule type" value="Genomic_DNA"/>
</dbReference>
<evidence type="ECO:0000313" key="1">
    <source>
        <dbReference type="EMBL" id="KKT57205.1"/>
    </source>
</evidence>
<evidence type="ECO:0000313" key="2">
    <source>
        <dbReference type="Proteomes" id="UP000033977"/>
    </source>
</evidence>
<comment type="caution">
    <text evidence="1">The sequence shown here is derived from an EMBL/GenBank/DDBJ whole genome shotgun (WGS) entry which is preliminary data.</text>
</comment>
<accession>A0A0G1IDB5</accession>